<dbReference type="PANTHER" id="PTHR11575:SF6">
    <property type="entry name" value="2',3'-CYCLIC-NUCLEOTIDE 2'-PHOSPHODIESTERASE_3'-NUCLEOTIDASE"/>
    <property type="match status" value="1"/>
</dbReference>
<evidence type="ECO:0000313" key="3">
    <source>
        <dbReference type="EMBL" id="MEI5993491.1"/>
    </source>
</evidence>
<accession>A0A242CD00</accession>
<evidence type="ECO:0000256" key="1">
    <source>
        <dbReference type="RuleBase" id="RU362119"/>
    </source>
</evidence>
<gene>
    <name evidence="3" type="ORF">A5880_001038</name>
    <name evidence="4" type="ORF">A5880_002395</name>
</gene>
<dbReference type="GO" id="GO:0030288">
    <property type="term" value="C:outer membrane-bounded periplasmic space"/>
    <property type="evidence" value="ECO:0007669"/>
    <property type="project" value="TreeGrafter"/>
</dbReference>
<dbReference type="InterPro" id="IPR029052">
    <property type="entry name" value="Metallo-depent_PP-like"/>
</dbReference>
<dbReference type="GO" id="GO:0000166">
    <property type="term" value="F:nucleotide binding"/>
    <property type="evidence" value="ECO:0007669"/>
    <property type="project" value="UniProtKB-KW"/>
</dbReference>
<reference evidence="4" key="1">
    <citation type="submission" date="2017-05" db="EMBL/GenBank/DDBJ databases">
        <title>The Genome Sequence of Enterococcus sp. 4G2_DIV0659.</title>
        <authorList>
            <consortium name="The Broad Institute Genomics Platform"/>
            <consortium name="The Broad Institute Genomic Center for Infectious Diseases"/>
            <person name="Earl A."/>
            <person name="Manson A."/>
            <person name="Schwartman J."/>
            <person name="Gilmore M."/>
            <person name="Abouelleil A."/>
            <person name="Cao P."/>
            <person name="Chapman S."/>
            <person name="Cusick C."/>
            <person name="Shea T."/>
            <person name="Young S."/>
            <person name="Neafsey D."/>
            <person name="Nusbaum C."/>
            <person name="Birren B."/>
        </authorList>
    </citation>
    <scope>NUCLEOTIDE SEQUENCE [LARGE SCALE GENOMIC DNA]</scope>
    <source>
        <strain evidence="4">4G2_DIV0659</strain>
    </source>
</reference>
<dbReference type="EMBL" id="NGLE01000003">
    <property type="protein sequence ID" value="OTO08125.1"/>
    <property type="molecule type" value="Genomic_DNA"/>
</dbReference>
<sequence length="402" mass="45819">MNELTLLSTTDIHGFLTASAQEESGICSLPAIAEQYHEPILIDNGDFLVGSPLTTFFNTTTAISPLVELANQLEFDVMVPGNHDFDYGIDFLKRQVDAFNGKYLCANVLDLKDELIFDPYTIIERGALKVGIIGVITSAMPQITDYDRIKEVKFIRVLDTLKHWVPIVREKVDILIVSYHGGIERDMVSGSPTQYDTGEDQTYRILNEITGIDGLICGHQHRVNQGSLKNTLFVQPGYRGNYIGQFTFSVQDNKVIDKKAQLISTKEYPITSYQLYSKAEYENWLQKPLDLSQFNQYLAKKVPEHYYAIELKGTTIGDFLASFRPPYTLSTYHMSKEEVRKVLRTHTIDGVKLENAELIPNQADYRVTTNTEFLPSYRLESNFIYNVFDEYISKVNNYSDCL</sequence>
<reference evidence="3 5" key="2">
    <citation type="submission" date="2018-07" db="EMBL/GenBank/DDBJ databases">
        <title>The Genome Sequence of Enterococcus sp. DIV0659b.</title>
        <authorList>
            <consortium name="The Broad Institute Genomics Platform"/>
            <consortium name="The Broad Institute Genomic Center for Infectious Diseases"/>
            <person name="Earl A."/>
            <person name="Manson A."/>
            <person name="Schwartman J."/>
            <person name="Gilmore M."/>
            <person name="Abouelleil A."/>
            <person name="Cao P."/>
            <person name="Chapman S."/>
            <person name="Cusick C."/>
            <person name="Shea T."/>
            <person name="Young S."/>
            <person name="Neafsey D."/>
            <person name="Nusbaum C."/>
            <person name="Birren B."/>
        </authorList>
    </citation>
    <scope>NUCLEOTIDE SEQUENCE [LARGE SCALE GENOMIC DNA]</scope>
    <source>
        <strain evidence="3 5">4G2_DIV0659</strain>
    </source>
</reference>
<keyword evidence="1" id="KW-0547">Nucleotide-binding</keyword>
<organism evidence="4">
    <name type="scientific">Candidatus Enterococcus mansonii</name>
    <dbReference type="NCBI Taxonomy" id="1834181"/>
    <lineage>
        <taxon>Bacteria</taxon>
        <taxon>Bacillati</taxon>
        <taxon>Bacillota</taxon>
        <taxon>Bacilli</taxon>
        <taxon>Lactobacillales</taxon>
        <taxon>Enterococcaceae</taxon>
        <taxon>Enterococcus</taxon>
    </lineage>
</organism>
<dbReference type="EMBL" id="NGLE02000001">
    <property type="protein sequence ID" value="MEI5993491.1"/>
    <property type="molecule type" value="Genomic_DNA"/>
</dbReference>
<comment type="caution">
    <text evidence="4">The sequence shown here is derived from an EMBL/GenBank/DDBJ whole genome shotgun (WGS) entry which is preliminary data.</text>
</comment>
<keyword evidence="1" id="KW-0378">Hydrolase</keyword>
<dbReference type="Gene3D" id="3.60.21.10">
    <property type="match status" value="1"/>
</dbReference>
<dbReference type="Pfam" id="PF00149">
    <property type="entry name" value="Metallophos"/>
    <property type="match status" value="1"/>
</dbReference>
<evidence type="ECO:0000313" key="4">
    <source>
        <dbReference type="EMBL" id="OTO08125.1"/>
    </source>
</evidence>
<keyword evidence="5" id="KW-1185">Reference proteome</keyword>
<dbReference type="AlphaFoldDB" id="A0A242CD00"/>
<name>A0A242CD00_9ENTE</name>
<dbReference type="InterPro" id="IPR006179">
    <property type="entry name" value="5_nucleotidase/apyrase"/>
</dbReference>
<dbReference type="PRINTS" id="PR01607">
    <property type="entry name" value="APYRASEFAMLY"/>
</dbReference>
<comment type="similarity">
    <text evidence="1">Belongs to the 5'-nucleotidase family.</text>
</comment>
<evidence type="ECO:0000313" key="5">
    <source>
        <dbReference type="Proteomes" id="UP000195139"/>
    </source>
</evidence>
<protein>
    <recommendedName>
        <fullName evidence="2">Calcineurin-like phosphoesterase domain-containing protein</fullName>
    </recommendedName>
</protein>
<feature type="domain" description="Calcineurin-like phosphoesterase" evidence="2">
    <location>
        <begin position="7"/>
        <end position="222"/>
    </location>
</feature>
<dbReference type="GO" id="GO:0016787">
    <property type="term" value="F:hydrolase activity"/>
    <property type="evidence" value="ECO:0007669"/>
    <property type="project" value="UniProtKB-KW"/>
</dbReference>
<dbReference type="SUPFAM" id="SSF56300">
    <property type="entry name" value="Metallo-dependent phosphatases"/>
    <property type="match status" value="1"/>
</dbReference>
<dbReference type="GO" id="GO:0009166">
    <property type="term" value="P:nucleotide catabolic process"/>
    <property type="evidence" value="ECO:0007669"/>
    <property type="project" value="InterPro"/>
</dbReference>
<dbReference type="Proteomes" id="UP000195139">
    <property type="component" value="Unassembled WGS sequence"/>
</dbReference>
<dbReference type="OrthoDB" id="9801679at2"/>
<dbReference type="PANTHER" id="PTHR11575">
    <property type="entry name" value="5'-NUCLEOTIDASE-RELATED"/>
    <property type="match status" value="1"/>
</dbReference>
<dbReference type="STRING" id="1834181.A5880_002395"/>
<proteinExistence type="inferred from homology"/>
<evidence type="ECO:0000259" key="2">
    <source>
        <dbReference type="Pfam" id="PF00149"/>
    </source>
</evidence>
<dbReference type="InterPro" id="IPR004843">
    <property type="entry name" value="Calcineurin-like_PHP"/>
</dbReference>
<dbReference type="RefSeq" id="WP_086331264.1">
    <property type="nucleotide sequence ID" value="NZ_NGLE02000001.1"/>
</dbReference>